<evidence type="ECO:0000256" key="1">
    <source>
        <dbReference type="SAM" id="Phobius"/>
    </source>
</evidence>
<keyword evidence="4" id="KW-1185">Reference proteome</keyword>
<keyword evidence="2" id="KW-0732">Signal</keyword>
<dbReference type="OrthoDB" id="2581067at2759"/>
<dbReference type="AlphaFoldDB" id="A0A9P6H5P0"/>
<dbReference type="EMBL" id="WIUZ02000019">
    <property type="protein sequence ID" value="KAF9779552.1"/>
    <property type="molecule type" value="Genomic_DNA"/>
</dbReference>
<protein>
    <submittedName>
        <fullName evidence="3">Uncharacterized protein</fullName>
    </submittedName>
</protein>
<sequence>MKAFAPLPVSILSLFLTLLLVPRTIAAYFDIQEPQAGRQWQNGAANPVQWKKGLLDDITAFDIEMGRISVDGILFVAQQVPAKFTALNLYFQDVPTGDDYYMTFMNHTHGITYAISPKFSIVNSVSGSQPGPIASAPTVTVSGAPNPTATFATMFPATGSAVSIRGLHGWASTLLTVMCGMAAGAFLVFV</sequence>
<accession>A0A9P6H5P0</accession>
<keyword evidence="1" id="KW-0812">Transmembrane</keyword>
<feature type="chain" id="PRO_5040172555" evidence="2">
    <location>
        <begin position="27"/>
        <end position="190"/>
    </location>
</feature>
<evidence type="ECO:0000313" key="3">
    <source>
        <dbReference type="EMBL" id="KAF9779552.1"/>
    </source>
</evidence>
<feature type="transmembrane region" description="Helical" evidence="1">
    <location>
        <begin position="167"/>
        <end position="189"/>
    </location>
</feature>
<evidence type="ECO:0000256" key="2">
    <source>
        <dbReference type="SAM" id="SignalP"/>
    </source>
</evidence>
<keyword evidence="1" id="KW-0472">Membrane</keyword>
<feature type="signal peptide" evidence="2">
    <location>
        <begin position="1"/>
        <end position="26"/>
    </location>
</feature>
<evidence type="ECO:0000313" key="4">
    <source>
        <dbReference type="Proteomes" id="UP000736335"/>
    </source>
</evidence>
<keyword evidence="1" id="KW-1133">Transmembrane helix</keyword>
<comment type="caution">
    <text evidence="3">The sequence shown here is derived from an EMBL/GenBank/DDBJ whole genome shotgun (WGS) entry which is preliminary data.</text>
</comment>
<organism evidence="3 4">
    <name type="scientific">Thelephora terrestris</name>
    <dbReference type="NCBI Taxonomy" id="56493"/>
    <lineage>
        <taxon>Eukaryota</taxon>
        <taxon>Fungi</taxon>
        <taxon>Dikarya</taxon>
        <taxon>Basidiomycota</taxon>
        <taxon>Agaricomycotina</taxon>
        <taxon>Agaricomycetes</taxon>
        <taxon>Thelephorales</taxon>
        <taxon>Thelephoraceae</taxon>
        <taxon>Thelephora</taxon>
    </lineage>
</organism>
<name>A0A9P6H5P0_9AGAM</name>
<reference evidence="3" key="2">
    <citation type="submission" date="2020-11" db="EMBL/GenBank/DDBJ databases">
        <authorList>
            <consortium name="DOE Joint Genome Institute"/>
            <person name="Kuo A."/>
            <person name="Miyauchi S."/>
            <person name="Kiss E."/>
            <person name="Drula E."/>
            <person name="Kohler A."/>
            <person name="Sanchez-Garcia M."/>
            <person name="Andreopoulos B."/>
            <person name="Barry K.W."/>
            <person name="Bonito G."/>
            <person name="Buee M."/>
            <person name="Carver A."/>
            <person name="Chen C."/>
            <person name="Cichocki N."/>
            <person name="Clum A."/>
            <person name="Culley D."/>
            <person name="Crous P.W."/>
            <person name="Fauchery L."/>
            <person name="Girlanda M."/>
            <person name="Hayes R."/>
            <person name="Keri Z."/>
            <person name="Labutti K."/>
            <person name="Lipzen A."/>
            <person name="Lombard V."/>
            <person name="Magnuson J."/>
            <person name="Maillard F."/>
            <person name="Morin E."/>
            <person name="Murat C."/>
            <person name="Nolan M."/>
            <person name="Ohm R."/>
            <person name="Pangilinan J."/>
            <person name="Pereira M."/>
            <person name="Perotto S."/>
            <person name="Peter M."/>
            <person name="Riley R."/>
            <person name="Sitrit Y."/>
            <person name="Stielow B."/>
            <person name="Szollosi G."/>
            <person name="Zifcakova L."/>
            <person name="Stursova M."/>
            <person name="Spatafora J.W."/>
            <person name="Tedersoo L."/>
            <person name="Vaario L.-M."/>
            <person name="Yamada A."/>
            <person name="Yan M."/>
            <person name="Wang P."/>
            <person name="Xu J."/>
            <person name="Bruns T."/>
            <person name="Baldrian P."/>
            <person name="Vilgalys R."/>
            <person name="Henrissat B."/>
            <person name="Grigoriev I.V."/>
            <person name="Hibbett D."/>
            <person name="Nagy L.G."/>
            <person name="Martin F.M."/>
        </authorList>
    </citation>
    <scope>NUCLEOTIDE SEQUENCE</scope>
    <source>
        <strain evidence="3">UH-Tt-Lm1</strain>
    </source>
</reference>
<proteinExistence type="predicted"/>
<dbReference type="Proteomes" id="UP000736335">
    <property type="component" value="Unassembled WGS sequence"/>
</dbReference>
<gene>
    <name evidence="3" type="ORF">BJ322DRAFT_1088138</name>
</gene>
<reference evidence="3" key="1">
    <citation type="journal article" date="2020" name="Nat. Commun.">
        <title>Large-scale genome sequencing of mycorrhizal fungi provides insights into the early evolution of symbiotic traits.</title>
        <authorList>
            <person name="Miyauchi S."/>
            <person name="Kiss E."/>
            <person name="Kuo A."/>
            <person name="Drula E."/>
            <person name="Kohler A."/>
            <person name="Sanchez-Garcia M."/>
            <person name="Morin E."/>
            <person name="Andreopoulos B."/>
            <person name="Barry K.W."/>
            <person name="Bonito G."/>
            <person name="Buee M."/>
            <person name="Carver A."/>
            <person name="Chen C."/>
            <person name="Cichocki N."/>
            <person name="Clum A."/>
            <person name="Culley D."/>
            <person name="Crous P.W."/>
            <person name="Fauchery L."/>
            <person name="Girlanda M."/>
            <person name="Hayes R.D."/>
            <person name="Keri Z."/>
            <person name="LaButti K."/>
            <person name="Lipzen A."/>
            <person name="Lombard V."/>
            <person name="Magnuson J."/>
            <person name="Maillard F."/>
            <person name="Murat C."/>
            <person name="Nolan M."/>
            <person name="Ohm R.A."/>
            <person name="Pangilinan J."/>
            <person name="Pereira M.F."/>
            <person name="Perotto S."/>
            <person name="Peter M."/>
            <person name="Pfister S."/>
            <person name="Riley R."/>
            <person name="Sitrit Y."/>
            <person name="Stielow J.B."/>
            <person name="Szollosi G."/>
            <person name="Zifcakova L."/>
            <person name="Stursova M."/>
            <person name="Spatafora J.W."/>
            <person name="Tedersoo L."/>
            <person name="Vaario L.M."/>
            <person name="Yamada A."/>
            <person name="Yan M."/>
            <person name="Wang P."/>
            <person name="Xu J."/>
            <person name="Bruns T."/>
            <person name="Baldrian P."/>
            <person name="Vilgalys R."/>
            <person name="Dunand C."/>
            <person name="Henrissat B."/>
            <person name="Grigoriev I.V."/>
            <person name="Hibbett D."/>
            <person name="Nagy L.G."/>
            <person name="Martin F.M."/>
        </authorList>
    </citation>
    <scope>NUCLEOTIDE SEQUENCE</scope>
    <source>
        <strain evidence="3">UH-Tt-Lm1</strain>
    </source>
</reference>